<sequence length="653" mass="76254">MANNFARHLTRCHKDDPEVQQILALPQKNKLRVMLIGNLRKRGNHLMYTMNKRITPVRKTKAFDSSKYLPCKYCLGYYSQSFLSRHVSAKHSKYKVGKGHHKVEGQNILVDHLPIDKHLKRVIFPKMRPDLCSLVAKRDPLICKYAAWYLKLEQKHNLQICTFRMRELARLLMEIRKRNSAIKNLEEALRPKYFDLLIESMKGSIKKPENLYPILRRCYDLLAAASNSNDQSKARIVKYKSLFEKNWPFDRSVSCRTPSSYNVTMLTLTENLRVYNKYLLRETRRAAELLEIEKDNNFAYRLLLETVFCTMVFFNRIDIDEIQTLPYQIFNEISSEDIKPEKGGKLTEQVLSKSIKMVVAKEDNVCILLTPELEKLITILINLRSYYVSNPSNNYLFFQVGSDVSISGHDVMLKHLTRSRIPNRDVMFAPHLQETIVNLIHILHMNISDTDHLLSLMGLIIDDEDGYQIHDAFEIAKIAKILAGFEQHDDDKFLGKSLNDIEVNVEEYLLDNIYETCQKFDANIKNTSTNVNIRDTNVNIKVSNEDVKDANVNASSSTDVPKIDTNKEITKRRRMLVPWSEIQKKLAQEFFIQHIVDKKPPKRKECEQLKQQNLGVFDNKTWEQIKVYIQNVYCKKSQLLLVLPKKEDYDEQI</sequence>
<evidence type="ECO:0000313" key="1">
    <source>
        <dbReference type="Proteomes" id="UP000504635"/>
    </source>
</evidence>
<accession>A0A6J2YTG0</accession>
<keyword evidence="1" id="KW-1185">Reference proteome</keyword>
<dbReference type="GeneID" id="115890407"/>
<dbReference type="AlphaFoldDB" id="A0A6J2YTG0"/>
<dbReference type="OrthoDB" id="6747449at2759"/>
<name>A0A6J2YTG0_SITOR</name>
<dbReference type="KEGG" id="soy:115890407"/>
<dbReference type="Proteomes" id="UP000504635">
    <property type="component" value="Unplaced"/>
</dbReference>
<evidence type="ECO:0000313" key="2">
    <source>
        <dbReference type="RefSeq" id="XP_030766496.1"/>
    </source>
</evidence>
<dbReference type="RefSeq" id="XP_030766496.1">
    <property type="nucleotide sequence ID" value="XM_030910636.1"/>
</dbReference>
<dbReference type="PANTHER" id="PTHR33480">
    <property type="entry name" value="SET DOMAIN-CONTAINING PROTEIN-RELATED"/>
    <property type="match status" value="1"/>
</dbReference>
<dbReference type="InParanoid" id="A0A6J2YTG0"/>
<protein>
    <submittedName>
        <fullName evidence="2">Uncharacterized protein LOC115890407</fullName>
    </submittedName>
</protein>
<organism evidence="1 2">
    <name type="scientific">Sitophilus oryzae</name>
    <name type="common">Rice weevil</name>
    <name type="synonym">Curculio oryzae</name>
    <dbReference type="NCBI Taxonomy" id="7048"/>
    <lineage>
        <taxon>Eukaryota</taxon>
        <taxon>Metazoa</taxon>
        <taxon>Ecdysozoa</taxon>
        <taxon>Arthropoda</taxon>
        <taxon>Hexapoda</taxon>
        <taxon>Insecta</taxon>
        <taxon>Pterygota</taxon>
        <taxon>Neoptera</taxon>
        <taxon>Endopterygota</taxon>
        <taxon>Coleoptera</taxon>
        <taxon>Polyphaga</taxon>
        <taxon>Cucujiformia</taxon>
        <taxon>Curculionidae</taxon>
        <taxon>Dryophthorinae</taxon>
        <taxon>Sitophilus</taxon>
    </lineage>
</organism>
<dbReference type="PANTHER" id="PTHR33480:SF1">
    <property type="entry name" value="TYR RECOMBINASE DOMAIN-CONTAINING PROTEIN"/>
    <property type="match status" value="1"/>
</dbReference>
<proteinExistence type="predicted"/>
<reference evidence="2" key="1">
    <citation type="submission" date="2025-08" db="UniProtKB">
        <authorList>
            <consortium name="RefSeq"/>
        </authorList>
    </citation>
    <scope>IDENTIFICATION</scope>
    <source>
        <tissue evidence="2">Gonads</tissue>
    </source>
</reference>
<gene>
    <name evidence="2" type="primary">LOC115890407</name>
</gene>